<dbReference type="AlphaFoldDB" id="A0AAD8YK18"/>
<keyword evidence="7" id="KW-1185">Reference proteome</keyword>
<dbReference type="Proteomes" id="UP001224775">
    <property type="component" value="Unassembled WGS sequence"/>
</dbReference>
<comment type="caution">
    <text evidence="6">The sequence shown here is derived from an EMBL/GenBank/DDBJ whole genome shotgun (WGS) entry which is preliminary data.</text>
</comment>
<dbReference type="InterPro" id="IPR020843">
    <property type="entry name" value="ER"/>
</dbReference>
<comment type="cofactor">
    <cofactor evidence="4">
        <name>Zn(2+)</name>
        <dbReference type="ChEBI" id="CHEBI:29105"/>
    </cofactor>
</comment>
<dbReference type="SUPFAM" id="SSF50129">
    <property type="entry name" value="GroES-like"/>
    <property type="match status" value="1"/>
</dbReference>
<dbReference type="SMART" id="SM00829">
    <property type="entry name" value="PKS_ER"/>
    <property type="match status" value="1"/>
</dbReference>
<dbReference type="InterPro" id="IPR036291">
    <property type="entry name" value="NAD(P)-bd_dom_sf"/>
</dbReference>
<dbReference type="InterPro" id="IPR050129">
    <property type="entry name" value="Zn_alcohol_dh"/>
</dbReference>
<keyword evidence="2 4" id="KW-0862">Zinc</keyword>
<keyword evidence="1 4" id="KW-0479">Metal-binding</keyword>
<reference evidence="6" key="1">
    <citation type="submission" date="2023-06" db="EMBL/GenBank/DDBJ databases">
        <title>Survivors Of The Sea: Transcriptome response of Skeletonema marinoi to long-term dormancy.</title>
        <authorList>
            <person name="Pinder M.I.M."/>
            <person name="Kourtchenko O."/>
            <person name="Robertson E.K."/>
            <person name="Larsson T."/>
            <person name="Maumus F."/>
            <person name="Osuna-Cruz C.M."/>
            <person name="Vancaester E."/>
            <person name="Stenow R."/>
            <person name="Vandepoele K."/>
            <person name="Ploug H."/>
            <person name="Bruchert V."/>
            <person name="Godhe A."/>
            <person name="Topel M."/>
        </authorList>
    </citation>
    <scope>NUCLEOTIDE SEQUENCE</scope>
    <source>
        <strain evidence="6">R05AC</strain>
    </source>
</reference>
<dbReference type="PANTHER" id="PTHR43401">
    <property type="entry name" value="L-THREONINE 3-DEHYDROGENASE"/>
    <property type="match status" value="1"/>
</dbReference>
<keyword evidence="3 6" id="KW-0560">Oxidoreductase</keyword>
<evidence type="ECO:0000313" key="6">
    <source>
        <dbReference type="EMBL" id="KAK1746707.1"/>
    </source>
</evidence>
<proteinExistence type="inferred from homology"/>
<dbReference type="GO" id="GO:0008270">
    <property type="term" value="F:zinc ion binding"/>
    <property type="evidence" value="ECO:0007669"/>
    <property type="project" value="InterPro"/>
</dbReference>
<dbReference type="InterPro" id="IPR011032">
    <property type="entry name" value="GroES-like_sf"/>
</dbReference>
<dbReference type="EMBL" id="JATAAI010000003">
    <property type="protein sequence ID" value="KAK1746707.1"/>
    <property type="molecule type" value="Genomic_DNA"/>
</dbReference>
<dbReference type="Gene3D" id="3.90.180.10">
    <property type="entry name" value="Medium-chain alcohol dehydrogenases, catalytic domain"/>
    <property type="match status" value="1"/>
</dbReference>
<name>A0AAD8YK18_9STRA</name>
<sequence length="326" mass="34735">MEAVRYHGPNEALTFETVPIPTEADLSPDEVIVRVEASALCHTELHFADGTLNLGVKPITLGHEAVGVITAVGSDISPSRIGQRVINYYYVGCANCRWCNRGDQQLCPNLKAEHGFISDGGLAGYIRTPSRNAVVIPDSLEFVDAAPIGCGVTTAVHAAKLGRVDSTQDECALVYGCNGVGFGLVQSEAKRKMAIELGADFVIDGTDASSVAAAVREKTGGGEGVDVLFECVGTRDTLDSCVGWVGALGRRGRLVLVGYHQGEEHEFRCHPIPMIVYEQTVVGSVGATLEDLKEAVKYVGEGKIRTVVDSTISLNEFQNGLDRIKS</sequence>
<dbReference type="GO" id="GO:0004022">
    <property type="term" value="F:alcohol dehydrogenase (NAD+) activity"/>
    <property type="evidence" value="ECO:0007669"/>
    <property type="project" value="UniProtKB-EC"/>
</dbReference>
<dbReference type="InterPro" id="IPR002328">
    <property type="entry name" value="ADH_Zn_CS"/>
</dbReference>
<evidence type="ECO:0000256" key="3">
    <source>
        <dbReference type="ARBA" id="ARBA00023002"/>
    </source>
</evidence>
<protein>
    <submittedName>
        <fullName evidence="6">Alcohol dehydrogenase</fullName>
        <ecNumber evidence="6">1.1.1.1</ecNumber>
    </submittedName>
</protein>
<evidence type="ECO:0000259" key="5">
    <source>
        <dbReference type="SMART" id="SM00829"/>
    </source>
</evidence>
<dbReference type="Pfam" id="PF08240">
    <property type="entry name" value="ADH_N"/>
    <property type="match status" value="1"/>
</dbReference>
<dbReference type="EC" id="1.1.1.1" evidence="6"/>
<dbReference type="PROSITE" id="PS00059">
    <property type="entry name" value="ADH_ZINC"/>
    <property type="match status" value="1"/>
</dbReference>
<evidence type="ECO:0000256" key="1">
    <source>
        <dbReference type="ARBA" id="ARBA00022723"/>
    </source>
</evidence>
<dbReference type="InterPro" id="IPR013154">
    <property type="entry name" value="ADH-like_N"/>
</dbReference>
<dbReference type="PANTHER" id="PTHR43401:SF2">
    <property type="entry name" value="L-THREONINE 3-DEHYDROGENASE"/>
    <property type="match status" value="1"/>
</dbReference>
<evidence type="ECO:0000256" key="2">
    <source>
        <dbReference type="ARBA" id="ARBA00022833"/>
    </source>
</evidence>
<dbReference type="SUPFAM" id="SSF51735">
    <property type="entry name" value="NAD(P)-binding Rossmann-fold domains"/>
    <property type="match status" value="1"/>
</dbReference>
<organism evidence="6 7">
    <name type="scientific">Skeletonema marinoi</name>
    <dbReference type="NCBI Taxonomy" id="267567"/>
    <lineage>
        <taxon>Eukaryota</taxon>
        <taxon>Sar</taxon>
        <taxon>Stramenopiles</taxon>
        <taxon>Ochrophyta</taxon>
        <taxon>Bacillariophyta</taxon>
        <taxon>Coscinodiscophyceae</taxon>
        <taxon>Thalassiosirophycidae</taxon>
        <taxon>Thalassiosirales</taxon>
        <taxon>Skeletonemataceae</taxon>
        <taxon>Skeletonema</taxon>
        <taxon>Skeletonema marinoi-dohrnii complex</taxon>
    </lineage>
</organism>
<evidence type="ECO:0000313" key="7">
    <source>
        <dbReference type="Proteomes" id="UP001224775"/>
    </source>
</evidence>
<dbReference type="InterPro" id="IPR013149">
    <property type="entry name" value="ADH-like_C"/>
</dbReference>
<evidence type="ECO:0000256" key="4">
    <source>
        <dbReference type="RuleBase" id="RU361277"/>
    </source>
</evidence>
<accession>A0AAD8YK18</accession>
<gene>
    <name evidence="6" type="ORF">QTG54_002051</name>
</gene>
<comment type="similarity">
    <text evidence="4">Belongs to the zinc-containing alcohol dehydrogenase family.</text>
</comment>
<feature type="domain" description="Enoyl reductase (ER)" evidence="5">
    <location>
        <begin position="8"/>
        <end position="308"/>
    </location>
</feature>
<dbReference type="Pfam" id="PF00107">
    <property type="entry name" value="ADH_zinc_N"/>
    <property type="match status" value="1"/>
</dbReference>